<feature type="compositionally biased region" description="Low complexity" evidence="7">
    <location>
        <begin position="1841"/>
        <end position="1854"/>
    </location>
</feature>
<feature type="compositionally biased region" description="Low complexity" evidence="7">
    <location>
        <begin position="700"/>
        <end position="721"/>
    </location>
</feature>
<feature type="non-terminal residue" evidence="13">
    <location>
        <position position="1893"/>
    </location>
</feature>
<feature type="compositionally biased region" description="Acidic residues" evidence="7">
    <location>
        <begin position="958"/>
        <end position="984"/>
    </location>
</feature>
<dbReference type="CDD" id="cd15538">
    <property type="entry name" value="PHD_PRKCBP1"/>
    <property type="match status" value="1"/>
</dbReference>
<feature type="region of interest" description="Disordered" evidence="7">
    <location>
        <begin position="430"/>
        <end position="491"/>
    </location>
</feature>
<keyword evidence="12" id="KW-1185">Reference proteome</keyword>
<feature type="domain" description="Bromo" evidence="8">
    <location>
        <begin position="210"/>
        <end position="280"/>
    </location>
</feature>
<evidence type="ECO:0000259" key="11">
    <source>
        <dbReference type="PROSITE" id="PS50865"/>
    </source>
</evidence>
<evidence type="ECO:0000256" key="4">
    <source>
        <dbReference type="ARBA" id="ARBA00023117"/>
    </source>
</evidence>
<dbReference type="SUPFAM" id="SSF57903">
    <property type="entry name" value="FYVE/PHD zinc finger"/>
    <property type="match status" value="1"/>
</dbReference>
<feature type="region of interest" description="Disordered" evidence="7">
    <location>
        <begin position="1440"/>
        <end position="1635"/>
    </location>
</feature>
<feature type="compositionally biased region" description="Low complexity" evidence="7">
    <location>
        <begin position="1570"/>
        <end position="1583"/>
    </location>
</feature>
<dbReference type="InterPro" id="IPR013083">
    <property type="entry name" value="Znf_RING/FYVE/PHD"/>
</dbReference>
<dbReference type="PANTHER" id="PTHR46453:SF5">
    <property type="entry name" value="PROTEIN KINASE C-BINDING PROTEIN 1 ISOFORM X1"/>
    <property type="match status" value="1"/>
</dbReference>
<evidence type="ECO:0000313" key="12">
    <source>
        <dbReference type="Proteomes" id="UP000694888"/>
    </source>
</evidence>
<feature type="compositionally biased region" description="Low complexity" evidence="7">
    <location>
        <begin position="1393"/>
        <end position="1408"/>
    </location>
</feature>
<feature type="compositionally biased region" description="Basic and acidic residues" evidence="7">
    <location>
        <begin position="839"/>
        <end position="863"/>
    </location>
</feature>
<dbReference type="PROSITE" id="PS50865">
    <property type="entry name" value="ZF_MYND_2"/>
    <property type="match status" value="1"/>
</dbReference>
<dbReference type="InterPro" id="IPR044075">
    <property type="entry name" value="PRKCBP1_PHD"/>
</dbReference>
<feature type="region of interest" description="Disordered" evidence="7">
    <location>
        <begin position="1774"/>
        <end position="1794"/>
    </location>
</feature>
<keyword evidence="1" id="KW-0479">Metal-binding</keyword>
<dbReference type="PROSITE" id="PS50812">
    <property type="entry name" value="PWWP"/>
    <property type="match status" value="1"/>
</dbReference>
<dbReference type="Gene3D" id="1.20.920.10">
    <property type="entry name" value="Bromodomain-like"/>
    <property type="match status" value="1"/>
</dbReference>
<feature type="region of interest" description="Disordered" evidence="7">
    <location>
        <begin position="567"/>
        <end position="774"/>
    </location>
</feature>
<evidence type="ECO:0000313" key="13">
    <source>
        <dbReference type="RefSeq" id="XP_035828757.1"/>
    </source>
</evidence>
<dbReference type="InterPro" id="IPR001965">
    <property type="entry name" value="Znf_PHD"/>
</dbReference>
<reference evidence="13" key="1">
    <citation type="submission" date="2025-08" db="UniProtKB">
        <authorList>
            <consortium name="RefSeq"/>
        </authorList>
    </citation>
    <scope>IDENTIFICATION</scope>
</reference>
<dbReference type="InterPro" id="IPR002893">
    <property type="entry name" value="Znf_MYND"/>
</dbReference>
<feature type="compositionally biased region" description="Basic and acidic residues" evidence="7">
    <location>
        <begin position="1041"/>
        <end position="1066"/>
    </location>
</feature>
<feature type="compositionally biased region" description="Basic and acidic residues" evidence="7">
    <location>
        <begin position="435"/>
        <end position="444"/>
    </location>
</feature>
<dbReference type="Gene3D" id="2.30.30.140">
    <property type="match status" value="1"/>
</dbReference>
<feature type="compositionally biased region" description="Low complexity" evidence="7">
    <location>
        <begin position="1106"/>
        <end position="1176"/>
    </location>
</feature>
<dbReference type="InterPro" id="IPR001487">
    <property type="entry name" value="Bromodomain"/>
</dbReference>
<feature type="region of interest" description="Disordered" evidence="7">
    <location>
        <begin position="1393"/>
        <end position="1419"/>
    </location>
</feature>
<name>A0ABM1W264_APLCA</name>
<feature type="compositionally biased region" description="Polar residues" evidence="7">
    <location>
        <begin position="1625"/>
        <end position="1635"/>
    </location>
</feature>
<dbReference type="SUPFAM" id="SSF47370">
    <property type="entry name" value="Bromodomain"/>
    <property type="match status" value="1"/>
</dbReference>
<gene>
    <name evidence="13" type="primary">LOC101846998</name>
</gene>
<feature type="compositionally biased region" description="Low complexity" evidence="7">
    <location>
        <begin position="1776"/>
        <end position="1789"/>
    </location>
</feature>
<dbReference type="InterPro" id="IPR011011">
    <property type="entry name" value="Znf_FYVE_PHD"/>
</dbReference>
<evidence type="ECO:0000256" key="2">
    <source>
        <dbReference type="ARBA" id="ARBA00022771"/>
    </source>
</evidence>
<keyword evidence="2 6" id="KW-0863">Zinc-finger</keyword>
<dbReference type="InterPro" id="IPR000313">
    <property type="entry name" value="PWWP_dom"/>
</dbReference>
<feature type="domain" description="PHD-type" evidence="9">
    <location>
        <begin position="134"/>
        <end position="178"/>
    </location>
</feature>
<dbReference type="InterPro" id="IPR057053">
    <property type="entry name" value="MYND_ZMYND11_ZMYD8"/>
</dbReference>
<feature type="compositionally biased region" description="Acidic residues" evidence="7">
    <location>
        <begin position="1498"/>
        <end position="1513"/>
    </location>
</feature>
<dbReference type="CDD" id="cd20160">
    <property type="entry name" value="PWWP_PRKCBP1"/>
    <property type="match status" value="1"/>
</dbReference>
<dbReference type="SUPFAM" id="SSF144232">
    <property type="entry name" value="HIT/MYND zinc finger-like"/>
    <property type="match status" value="1"/>
</dbReference>
<feature type="compositionally biased region" description="Basic and acidic residues" evidence="7">
    <location>
        <begin position="618"/>
        <end position="636"/>
    </location>
</feature>
<keyword evidence="4 5" id="KW-0103">Bromodomain</keyword>
<feature type="compositionally biased region" description="Basic and acidic residues" evidence="7">
    <location>
        <begin position="1074"/>
        <end position="1105"/>
    </location>
</feature>
<feature type="compositionally biased region" description="Basic and acidic residues" evidence="7">
    <location>
        <begin position="947"/>
        <end position="957"/>
    </location>
</feature>
<feature type="compositionally biased region" description="Low complexity" evidence="7">
    <location>
        <begin position="1336"/>
        <end position="1347"/>
    </location>
</feature>
<feature type="compositionally biased region" description="Acidic residues" evidence="7">
    <location>
        <begin position="1246"/>
        <end position="1279"/>
    </location>
</feature>
<dbReference type="RefSeq" id="XP_035828757.1">
    <property type="nucleotide sequence ID" value="XM_035972864.1"/>
</dbReference>
<evidence type="ECO:0000256" key="1">
    <source>
        <dbReference type="ARBA" id="ARBA00022723"/>
    </source>
</evidence>
<dbReference type="PANTHER" id="PTHR46453">
    <property type="entry name" value="PROTEIN KINASE C-BINDING PROTEIN 1"/>
    <property type="match status" value="1"/>
</dbReference>
<dbReference type="InterPro" id="IPR036427">
    <property type="entry name" value="Bromodomain-like_sf"/>
</dbReference>
<feature type="region of interest" description="Disordered" evidence="7">
    <location>
        <begin position="786"/>
        <end position="929"/>
    </location>
</feature>
<dbReference type="Pfam" id="PF24324">
    <property type="entry name" value="MYND_ZMYND11_ZMYD8"/>
    <property type="match status" value="1"/>
</dbReference>
<feature type="compositionally biased region" description="Polar residues" evidence="7">
    <location>
        <begin position="1482"/>
        <end position="1494"/>
    </location>
</feature>
<feature type="compositionally biased region" description="Low complexity" evidence="7">
    <location>
        <begin position="901"/>
        <end position="929"/>
    </location>
</feature>
<feature type="region of interest" description="Disordered" evidence="7">
    <location>
        <begin position="947"/>
        <end position="1380"/>
    </location>
</feature>
<dbReference type="InterPro" id="IPR019787">
    <property type="entry name" value="Znf_PHD-finger"/>
</dbReference>
<dbReference type="Pfam" id="PF00439">
    <property type="entry name" value="Bromodomain"/>
    <property type="match status" value="1"/>
</dbReference>
<dbReference type="Proteomes" id="UP000694888">
    <property type="component" value="Unplaced"/>
</dbReference>
<feature type="domain" description="MYND-type" evidence="11">
    <location>
        <begin position="1740"/>
        <end position="1774"/>
    </location>
</feature>
<accession>A0ABM1W264</accession>
<feature type="region of interest" description="Disordered" evidence="7">
    <location>
        <begin position="1841"/>
        <end position="1893"/>
    </location>
</feature>
<evidence type="ECO:0000259" key="10">
    <source>
        <dbReference type="PROSITE" id="PS50812"/>
    </source>
</evidence>
<feature type="compositionally biased region" description="Low complexity" evidence="7">
    <location>
        <begin position="580"/>
        <end position="605"/>
    </location>
</feature>
<dbReference type="PROSITE" id="PS50014">
    <property type="entry name" value="BROMODOMAIN_2"/>
    <property type="match status" value="1"/>
</dbReference>
<dbReference type="PROSITE" id="PS50016">
    <property type="entry name" value="ZF_PHD_2"/>
    <property type="match status" value="1"/>
</dbReference>
<feature type="compositionally biased region" description="Basic and acidic residues" evidence="7">
    <location>
        <begin position="1201"/>
        <end position="1232"/>
    </location>
</feature>
<evidence type="ECO:0000256" key="5">
    <source>
        <dbReference type="PROSITE-ProRule" id="PRU00035"/>
    </source>
</evidence>
<feature type="region of interest" description="Disordered" evidence="7">
    <location>
        <begin position="1"/>
        <end position="126"/>
    </location>
</feature>
<protein>
    <submittedName>
        <fullName evidence="13">Protein kinase C-binding protein 1</fullName>
    </submittedName>
</protein>
<feature type="compositionally biased region" description="Acidic residues" evidence="7">
    <location>
        <begin position="1288"/>
        <end position="1327"/>
    </location>
</feature>
<evidence type="ECO:0000256" key="7">
    <source>
        <dbReference type="SAM" id="MobiDB-lite"/>
    </source>
</evidence>
<keyword evidence="3" id="KW-0862">Zinc</keyword>
<evidence type="ECO:0000259" key="9">
    <source>
        <dbReference type="PROSITE" id="PS50016"/>
    </source>
</evidence>
<evidence type="ECO:0000259" key="8">
    <source>
        <dbReference type="PROSITE" id="PS50014"/>
    </source>
</evidence>
<dbReference type="SMART" id="SM00249">
    <property type="entry name" value="PHD"/>
    <property type="match status" value="1"/>
</dbReference>
<dbReference type="SUPFAM" id="SSF63748">
    <property type="entry name" value="Tudor/PWWP/MBT"/>
    <property type="match status" value="1"/>
</dbReference>
<keyword evidence="13" id="KW-0418">Kinase</keyword>
<dbReference type="Gene3D" id="3.30.40.10">
    <property type="entry name" value="Zinc/RING finger domain, C3HC4 (zinc finger)"/>
    <property type="match status" value="1"/>
</dbReference>
<feature type="compositionally biased region" description="Basic and acidic residues" evidence="7">
    <location>
        <begin position="685"/>
        <end position="697"/>
    </location>
</feature>
<dbReference type="GO" id="GO:0016301">
    <property type="term" value="F:kinase activity"/>
    <property type="evidence" value="ECO:0007669"/>
    <property type="project" value="UniProtKB-KW"/>
</dbReference>
<feature type="compositionally biased region" description="Polar residues" evidence="7">
    <location>
        <begin position="1440"/>
        <end position="1466"/>
    </location>
</feature>
<evidence type="ECO:0000256" key="3">
    <source>
        <dbReference type="ARBA" id="ARBA00022833"/>
    </source>
</evidence>
<dbReference type="Pfam" id="PF00855">
    <property type="entry name" value="PWWP"/>
    <property type="match status" value="1"/>
</dbReference>
<feature type="compositionally biased region" description="Polar residues" evidence="7">
    <location>
        <begin position="38"/>
        <end position="54"/>
    </location>
</feature>
<dbReference type="PROSITE" id="PS01359">
    <property type="entry name" value="ZF_PHD_1"/>
    <property type="match status" value="1"/>
</dbReference>
<dbReference type="InterPro" id="IPR019786">
    <property type="entry name" value="Zinc_finger_PHD-type_CS"/>
</dbReference>
<dbReference type="GeneID" id="101846998"/>
<feature type="compositionally biased region" description="Low complexity" evidence="7">
    <location>
        <begin position="1862"/>
        <end position="1875"/>
    </location>
</feature>
<keyword evidence="13" id="KW-0808">Transferase</keyword>
<dbReference type="SMART" id="SM00297">
    <property type="entry name" value="BROMO"/>
    <property type="match status" value="1"/>
</dbReference>
<feature type="compositionally biased region" description="Polar residues" evidence="7">
    <location>
        <begin position="567"/>
        <end position="579"/>
    </location>
</feature>
<feature type="compositionally biased region" description="Low complexity" evidence="7">
    <location>
        <begin position="1359"/>
        <end position="1380"/>
    </location>
</feature>
<sequence length="1893" mass="200287">MHRRSLPSRQAHGKEDEEVAKKKARSAEEESKKGIRTRLSTGTLVMTGTSTLSASEVGKERPSSPSVPTPPAGDAGSSVKKQHKDHPSASLPSLRKRRMEEKKDAPSSSDGPSVPPKRKKIGRNNGSGEDNKNDYFCWLCHKEGLVICCELCPRVFHAKCLNMDNVPQDWVCPECEKIMQAECTDTRSKAMSMITVDVLCTLMRYALDRMRAVGTETFEHLVDPSQFPQYSDFVFHPMSLSMLEKNIRKKVYGCTEALMADTKWIYHNSYVYNGAQSKITLAARALLKVCKHEMSEIEVCPDCYWSSCVQSSSNWFCEPCRTPHPLVWAKLKGYPFWPAKALRVMNGQVDVRFFGAHDRSWVPISACYMLSSDSPVAVKKGRGGYEEAMREVKVHVENLREKFGSFKYARLRVPFTSSCFTSVKKILGGDPASRTSKDGEKTKQVGEGPSTERQSAASKTAMAVKSKYSTLSSRKANPPTNTTTATTASATATATMTTTTATSSSSTTSGSQQRQVIYLKPMQKGVFLLSQQQMEPLTDLASKQGRVPKPNLPDLQLLKRIEDKINASPTASTTSSQGLSTATTSSTESSGTAARGQTAGMSHGSAEGGSGESTQTRESLDENDGREPRVESRGSEEGSSSDKTTCAKDGDNSELTSEPEDSSSGSSSVIRREGSDVGGALVRSNGEKSLSKGDGDGLLHSSSTSKSHSNNSKSHSNNSKSNNDDDKESSSSGCGNKGGNLPHTSCATDRSDETERAAAGGIGESKGKGKELSVPRTGVSYLTLCATTQHGDAGRRVLGGGGEEKNGGRGGTTATEEGTEGSRSQPSLAERTDQNAGHAAKEGGEESNSEHAGQKSTSERGGESNRSVIEKGNLSSSSSSANTEGDISAESPQLPAVSTALSVSPSNNNNSTITLSPPPSSSKSPLVTVSPGSVYKESLQKVIETCRAKLGIERVQNEDCDDEEEEEEDDDVLLLTADDEEEEGRDGGEGGKRGGQVESDEEELLKDGSDVSVEKSKPDGENGARVITPQKTSMKNSSVSENEKVHSDEKGMREKSLVSAGDKEDLTSSVSGKEIGKEKLCVAEKAEESLNSGKSDDKSGEKDVSDTVSSTDFSETSSGTERTSEQSSKSPHGSGVASSASDAGAGSVTSARSAAASTTTTTASAATATATTTAATEEGKSAAHTATAGVGSSAEGTSRVSVDDSADRNLPEKNKNLTGEEKNGSEAGKAGDEVEEGSPSPHVITLDDDDDDDDDDNGFVEEAIGVEDDDDDDDDDGENVSETVSLDMEVECEEEEGGGDEVIDEGSENSILIEDDNNDDDNDDDDGEKGGKENEGVTSSHTGVTSSHMDRVQTLSNKSQTSTSVMSATSTTAAPSSQNLPLSSAAAIICTSSSSSSSSSSCSPSSLSGAVPVSEDNPCVVIEPGEGQISRQLATVNILRQNKSKSGTSASTSDPVTVSISPQPAAQNRAEKPSAKKDQRKLPSTVTMSENTMVISLDDLEDVGDGSDTDSDVQECGSPSEASDVAKNNATTVRSRENGEGSTIRRSSEEMGVPTVSVDVGRGGVMSRETTLSSSSVAASVTSGRTETAGGSGVASVTVQPAKSRDTVSLPGASVTLQDDGPSVASVSSEKTPSETQTLVQKRVEEIKKSLQSQIDSLVTELEKSVTPDPVATSSHDKLVVENKKLNQRLTDLAHTSKKSLQEMQLSYEAQKKKLVESLEEQFSKTMERSIAETKKHQWCAQCWKEAVYYCCWNTSYCSYKCQQRHWPTHMPKCMQAPQPSQPQPQQQPVEASTQLRQTPVLANSLLWPQSSSSSSTATSSAVDASSLPYIISTLTTTTSTASNNSVNDSSGSSAMKGPTVSITHSHGSSSSSQHPTAAVTPVAKVTLNPKPT</sequence>
<evidence type="ECO:0000256" key="6">
    <source>
        <dbReference type="PROSITE-ProRule" id="PRU00134"/>
    </source>
</evidence>
<proteinExistence type="predicted"/>
<organism evidence="12 13">
    <name type="scientific">Aplysia californica</name>
    <name type="common">California sea hare</name>
    <dbReference type="NCBI Taxonomy" id="6500"/>
    <lineage>
        <taxon>Eukaryota</taxon>
        <taxon>Metazoa</taxon>
        <taxon>Spiralia</taxon>
        <taxon>Lophotrochozoa</taxon>
        <taxon>Mollusca</taxon>
        <taxon>Gastropoda</taxon>
        <taxon>Heterobranchia</taxon>
        <taxon>Euthyneura</taxon>
        <taxon>Tectipleura</taxon>
        <taxon>Aplysiida</taxon>
        <taxon>Aplysioidea</taxon>
        <taxon>Aplysiidae</taxon>
        <taxon>Aplysia</taxon>
    </lineage>
</organism>
<feature type="compositionally biased region" description="Basic and acidic residues" evidence="7">
    <location>
        <begin position="12"/>
        <end position="33"/>
    </location>
</feature>
<feature type="compositionally biased region" description="Polar residues" evidence="7">
    <location>
        <begin position="1029"/>
        <end position="1040"/>
    </location>
</feature>
<feature type="compositionally biased region" description="Basic and acidic residues" evidence="7">
    <location>
        <begin position="1005"/>
        <end position="1022"/>
    </location>
</feature>
<feature type="compositionally biased region" description="Polar residues" evidence="7">
    <location>
        <begin position="467"/>
        <end position="481"/>
    </location>
</feature>
<feature type="domain" description="PWWP" evidence="10">
    <location>
        <begin position="323"/>
        <end position="373"/>
    </location>
</feature>
<feature type="compositionally biased region" description="Low complexity" evidence="7">
    <location>
        <begin position="482"/>
        <end position="491"/>
    </location>
</feature>
<feature type="compositionally biased region" description="Basic and acidic residues" evidence="7">
    <location>
        <begin position="1469"/>
        <end position="1481"/>
    </location>
</feature>